<protein>
    <submittedName>
        <fullName evidence="2">Uncharacterized protein</fullName>
    </submittedName>
</protein>
<name>A0ABQ9HNE7_9NEOP</name>
<evidence type="ECO:0000313" key="2">
    <source>
        <dbReference type="EMBL" id="KAJ8885901.1"/>
    </source>
</evidence>
<keyword evidence="3" id="KW-1185">Reference proteome</keyword>
<accession>A0ABQ9HNE7</accession>
<comment type="caution">
    <text evidence="2">The sequence shown here is derived from an EMBL/GenBank/DDBJ whole genome shotgun (WGS) entry which is preliminary data.</text>
</comment>
<organism evidence="2 3">
    <name type="scientific">Dryococelus australis</name>
    <dbReference type="NCBI Taxonomy" id="614101"/>
    <lineage>
        <taxon>Eukaryota</taxon>
        <taxon>Metazoa</taxon>
        <taxon>Ecdysozoa</taxon>
        <taxon>Arthropoda</taxon>
        <taxon>Hexapoda</taxon>
        <taxon>Insecta</taxon>
        <taxon>Pterygota</taxon>
        <taxon>Neoptera</taxon>
        <taxon>Polyneoptera</taxon>
        <taxon>Phasmatodea</taxon>
        <taxon>Verophasmatodea</taxon>
        <taxon>Anareolatae</taxon>
        <taxon>Phasmatidae</taxon>
        <taxon>Eurycanthinae</taxon>
        <taxon>Dryococelus</taxon>
    </lineage>
</organism>
<evidence type="ECO:0000256" key="1">
    <source>
        <dbReference type="SAM" id="MobiDB-lite"/>
    </source>
</evidence>
<feature type="region of interest" description="Disordered" evidence="1">
    <location>
        <begin position="212"/>
        <end position="246"/>
    </location>
</feature>
<dbReference type="EMBL" id="JARBHB010000004">
    <property type="protein sequence ID" value="KAJ8885901.1"/>
    <property type="molecule type" value="Genomic_DNA"/>
</dbReference>
<proteinExistence type="predicted"/>
<feature type="compositionally biased region" description="Basic residues" evidence="1">
    <location>
        <begin position="225"/>
        <end position="245"/>
    </location>
</feature>
<dbReference type="Proteomes" id="UP001159363">
    <property type="component" value="Chromosome X"/>
</dbReference>
<reference evidence="2 3" key="1">
    <citation type="submission" date="2023-02" db="EMBL/GenBank/DDBJ databases">
        <title>LHISI_Scaffold_Assembly.</title>
        <authorList>
            <person name="Stuart O.P."/>
            <person name="Cleave R."/>
            <person name="Magrath M.J.L."/>
            <person name="Mikheyev A.S."/>
        </authorList>
    </citation>
    <scope>NUCLEOTIDE SEQUENCE [LARGE SCALE GENOMIC DNA]</scope>
    <source>
        <strain evidence="2">Daus_M_001</strain>
        <tissue evidence="2">Leg muscle</tissue>
    </source>
</reference>
<gene>
    <name evidence="2" type="ORF">PR048_012107</name>
</gene>
<feature type="compositionally biased region" description="Low complexity" evidence="1">
    <location>
        <begin position="215"/>
        <end position="224"/>
    </location>
</feature>
<sequence length="383" mass="42835">MVAERLASSPPTRANRVQYPGRSFPDLGKCESYRWSASFLWNLQFPKPVYSGVTAFSSLFISSIPQKAMVNHRRRYRCSVGFSGISRFPRPCIPALLHAHLVSPSLALRTLMLRATEISPLHSTTGNYIDISLDKQRYGRSVRRSQAPGRNRYDVDPLACRINCNVCGRKLKLWPRRVYNPELGSAASCLRARGQQLAIILRLRDIAAGAERRTSSTARRISTTHARHAAAKSHVHASRRAKKKKNAETWHFRNRDVVRVAAYDVISSTNHASCHGGFEFQLRFDISHRVACSPPSKAIRVPIPGRVTPDFRRRESCRTVTLAGGFSRGSPVSCAFSFQTCSMLTSITLNGSLEPDCALARAVRRTGVKRGAQFYDVRRDVVP</sequence>
<evidence type="ECO:0000313" key="3">
    <source>
        <dbReference type="Proteomes" id="UP001159363"/>
    </source>
</evidence>